<feature type="coiled-coil region" evidence="1">
    <location>
        <begin position="55"/>
        <end position="89"/>
    </location>
</feature>
<dbReference type="InterPro" id="IPR009057">
    <property type="entry name" value="Homeodomain-like_sf"/>
</dbReference>
<dbReference type="PANTHER" id="PTHR46889:SF4">
    <property type="entry name" value="TRANSPOSASE INSO FOR INSERTION SEQUENCE ELEMENT IS911B-RELATED"/>
    <property type="match status" value="1"/>
</dbReference>
<dbReference type="InterPro" id="IPR002514">
    <property type="entry name" value="Transposase_8"/>
</dbReference>
<keyword evidence="4" id="KW-1185">Reference proteome</keyword>
<protein>
    <submittedName>
        <fullName evidence="3">Transposase</fullName>
    </submittedName>
</protein>
<dbReference type="Pfam" id="PF01527">
    <property type="entry name" value="HTH_Tnp_1"/>
    <property type="match status" value="1"/>
</dbReference>
<evidence type="ECO:0000256" key="1">
    <source>
        <dbReference type="SAM" id="Coils"/>
    </source>
</evidence>
<dbReference type="Pfam" id="PF13276">
    <property type="entry name" value="HTH_21"/>
    <property type="match status" value="1"/>
</dbReference>
<dbReference type="PANTHER" id="PTHR46889">
    <property type="entry name" value="TRANSPOSASE INSF FOR INSERTION SEQUENCE IS3B-RELATED"/>
    <property type="match status" value="1"/>
</dbReference>
<reference evidence="3 4" key="1">
    <citation type="submission" date="2019-08" db="EMBL/GenBank/DDBJ databases">
        <title>Bacterial whole genome sequence for Glaciihabitans sp. CHu50b-6-2.</title>
        <authorList>
            <person name="Jin L."/>
        </authorList>
    </citation>
    <scope>NUCLEOTIDE SEQUENCE [LARGE SCALE GENOMIC DNA]</scope>
    <source>
        <strain evidence="3 4">CHu50b-6-2</strain>
    </source>
</reference>
<evidence type="ECO:0000313" key="4">
    <source>
        <dbReference type="Proteomes" id="UP000321379"/>
    </source>
</evidence>
<dbReference type="GO" id="GO:0003677">
    <property type="term" value="F:DNA binding"/>
    <property type="evidence" value="ECO:0007669"/>
    <property type="project" value="InterPro"/>
</dbReference>
<name>A0A5C8UUF2_9MICO</name>
<evidence type="ECO:0000259" key="2">
    <source>
        <dbReference type="Pfam" id="PF13276"/>
    </source>
</evidence>
<sequence length="313" mass="34841">MPRPYPAEFRERALELVRSGRTVVETAELLGIAQSCLYRWKQLDLVDRGLKPDSARVESRTLAVAKARIRDLEEEVKILRKAAEAVEQVVPPKERFRLVDELHADGVRVRRACQALGVSTSGYCEWRGRAPSARSIRHAFLTDLIGQIHDASYGIYGQLRVRAELQRGHGIIVGRGTVALLMQRAALSGLPLRRRGKRSPNQVTVTDLVKRQFTASGPDKLWVTDITEHPSPWIPAVVATRSRYEASSKAVRRSAGVSQSRDFRGRSFSSVATSRRRPTPCGARSVPLGKYCRRSPLVFSLLPRCQGDPGSAK</sequence>
<gene>
    <name evidence="3" type="ORF">FVP33_01370</name>
</gene>
<evidence type="ECO:0000313" key="3">
    <source>
        <dbReference type="EMBL" id="TXN32307.1"/>
    </source>
</evidence>
<feature type="domain" description="HTH-like" evidence="2">
    <location>
        <begin position="141"/>
        <end position="195"/>
    </location>
</feature>
<accession>A0A5C8UUF2</accession>
<dbReference type="Gene3D" id="1.10.10.60">
    <property type="entry name" value="Homeodomain-like"/>
    <property type="match status" value="1"/>
</dbReference>
<dbReference type="SUPFAM" id="SSF46689">
    <property type="entry name" value="Homeodomain-like"/>
    <property type="match status" value="1"/>
</dbReference>
<dbReference type="InterPro" id="IPR050900">
    <property type="entry name" value="Transposase_IS3/IS150/IS904"/>
</dbReference>
<dbReference type="InterPro" id="IPR025948">
    <property type="entry name" value="HTH-like_dom"/>
</dbReference>
<comment type="caution">
    <text evidence="3">The sequence shown here is derived from an EMBL/GenBank/DDBJ whole genome shotgun (WGS) entry which is preliminary data.</text>
</comment>
<dbReference type="AlphaFoldDB" id="A0A5C8UUF2"/>
<dbReference type="EMBL" id="VRMG01000003">
    <property type="protein sequence ID" value="TXN32307.1"/>
    <property type="molecule type" value="Genomic_DNA"/>
</dbReference>
<keyword evidence="1" id="KW-0175">Coiled coil</keyword>
<proteinExistence type="predicted"/>
<dbReference type="GO" id="GO:0004803">
    <property type="term" value="F:transposase activity"/>
    <property type="evidence" value="ECO:0007669"/>
    <property type="project" value="InterPro"/>
</dbReference>
<dbReference type="GO" id="GO:0006313">
    <property type="term" value="P:DNA transposition"/>
    <property type="evidence" value="ECO:0007669"/>
    <property type="project" value="InterPro"/>
</dbReference>
<dbReference type="Proteomes" id="UP000321379">
    <property type="component" value="Unassembled WGS sequence"/>
</dbReference>
<organism evidence="3 4">
    <name type="scientific">Lacisediminihabitans profunda</name>
    <dbReference type="NCBI Taxonomy" id="2594790"/>
    <lineage>
        <taxon>Bacteria</taxon>
        <taxon>Bacillati</taxon>
        <taxon>Actinomycetota</taxon>
        <taxon>Actinomycetes</taxon>
        <taxon>Micrococcales</taxon>
        <taxon>Microbacteriaceae</taxon>
        <taxon>Lacisediminihabitans</taxon>
    </lineage>
</organism>